<evidence type="ECO:0008006" key="4">
    <source>
        <dbReference type="Google" id="ProtNLM"/>
    </source>
</evidence>
<feature type="signal peptide" evidence="1">
    <location>
        <begin position="1"/>
        <end position="20"/>
    </location>
</feature>
<dbReference type="Proteomes" id="UP001596045">
    <property type="component" value="Unassembled WGS sequence"/>
</dbReference>
<organism evidence="2 3">
    <name type="scientific">Paraherbaspirillum soli</name>
    <dbReference type="NCBI Taxonomy" id="631222"/>
    <lineage>
        <taxon>Bacteria</taxon>
        <taxon>Pseudomonadati</taxon>
        <taxon>Pseudomonadota</taxon>
        <taxon>Betaproteobacteria</taxon>
        <taxon>Burkholderiales</taxon>
        <taxon>Oxalobacteraceae</taxon>
        <taxon>Paraherbaspirillum</taxon>
    </lineage>
</organism>
<dbReference type="EMBL" id="JBHSMT010000005">
    <property type="protein sequence ID" value="MFC5472574.1"/>
    <property type="molecule type" value="Genomic_DNA"/>
</dbReference>
<gene>
    <name evidence="2" type="ORF">ACFPM8_01250</name>
</gene>
<keyword evidence="3" id="KW-1185">Reference proteome</keyword>
<keyword evidence="1" id="KW-0732">Signal</keyword>
<proteinExistence type="predicted"/>
<accession>A0ABW0M377</accession>
<evidence type="ECO:0000313" key="3">
    <source>
        <dbReference type="Proteomes" id="UP001596045"/>
    </source>
</evidence>
<reference evidence="3" key="1">
    <citation type="journal article" date="2019" name="Int. J. Syst. Evol. Microbiol.">
        <title>The Global Catalogue of Microorganisms (GCM) 10K type strain sequencing project: providing services to taxonomists for standard genome sequencing and annotation.</title>
        <authorList>
            <consortium name="The Broad Institute Genomics Platform"/>
            <consortium name="The Broad Institute Genome Sequencing Center for Infectious Disease"/>
            <person name="Wu L."/>
            <person name="Ma J."/>
        </authorList>
    </citation>
    <scope>NUCLEOTIDE SEQUENCE [LARGE SCALE GENOMIC DNA]</scope>
    <source>
        <strain evidence="3">JCM 17066</strain>
    </source>
</reference>
<protein>
    <recommendedName>
        <fullName evidence="4">DUF4402 domain-containing protein</fullName>
    </recommendedName>
</protein>
<name>A0ABW0M377_9BURK</name>
<feature type="chain" id="PRO_5045692537" description="DUF4402 domain-containing protein" evidence="1">
    <location>
        <begin position="21"/>
        <end position="160"/>
    </location>
</feature>
<comment type="caution">
    <text evidence="2">The sequence shown here is derived from an EMBL/GenBank/DDBJ whole genome shotgun (WGS) entry which is preliminary data.</text>
</comment>
<sequence>MNIVRFFCAALLLFPTMAWAEISTTYPGTGPNVELRISIDRRPVLGERDMESLERKGLVTNTEQAGAIYEANIVPITMGRSLQLKVEMIEADGTITDVTHSPATLYDVIGERGDLKTNASGLITAAFRQEKILLTGAVFIIYGTPEKSGYNKIFFGIKRP</sequence>
<evidence type="ECO:0000256" key="1">
    <source>
        <dbReference type="SAM" id="SignalP"/>
    </source>
</evidence>
<dbReference type="RefSeq" id="WP_378994138.1">
    <property type="nucleotide sequence ID" value="NZ_JBHSMT010000005.1"/>
</dbReference>
<evidence type="ECO:0000313" key="2">
    <source>
        <dbReference type="EMBL" id="MFC5472574.1"/>
    </source>
</evidence>